<feature type="domain" description="Transposase IS66 zinc-finger binding" evidence="2">
    <location>
        <begin position="147"/>
        <end position="191"/>
    </location>
</feature>
<evidence type="ECO:0000259" key="4">
    <source>
        <dbReference type="Pfam" id="PF13817"/>
    </source>
</evidence>
<dbReference type="EMBL" id="BRPJ01000088">
    <property type="protein sequence ID" value="GLB32235.1"/>
    <property type="molecule type" value="Genomic_DNA"/>
</dbReference>
<feature type="domain" description="Transposase IS66 central" evidence="1">
    <location>
        <begin position="211"/>
        <end position="494"/>
    </location>
</feature>
<dbReference type="InterPro" id="IPR039552">
    <property type="entry name" value="IS66_C"/>
</dbReference>
<accession>A0ABQ5MBP8</accession>
<dbReference type="Pfam" id="PF13005">
    <property type="entry name" value="zf-IS66"/>
    <property type="match status" value="1"/>
</dbReference>
<dbReference type="InterPro" id="IPR024463">
    <property type="entry name" value="Transposase_TnpC_homeodom"/>
</dbReference>
<dbReference type="NCBIfam" id="NF033517">
    <property type="entry name" value="transpos_IS66"/>
    <property type="match status" value="1"/>
</dbReference>
<dbReference type="PANTHER" id="PTHR33678">
    <property type="entry name" value="BLL1576 PROTEIN"/>
    <property type="match status" value="1"/>
</dbReference>
<dbReference type="RefSeq" id="WP_346066149.1">
    <property type="nucleotide sequence ID" value="NZ_BRPJ01000088.1"/>
</dbReference>
<reference evidence="5 6" key="1">
    <citation type="journal article" date="2024" name="Int. J. Syst. Evol. Microbiol.">
        <title>Lacrimispora brassicae sp. nov. isolated from fermented cabbage, and proposal of Clostridium indicum Gundawar et al. 2019 and Clostridium methoxybenzovorans Mechichi et al. 1999 as heterotypic synonyms of Lacrimispora amygdalina (Parshina et al. 2003) Haas and Blanchard 2020 and Lacrimispora indolis (McClung and McCoy 1957) Haas and Blanchard 2020, respectively.</title>
        <authorList>
            <person name="Kobayashi H."/>
            <person name="Tanizawa Y."/>
            <person name="Sakamoto M."/>
            <person name="Ohkuma M."/>
            <person name="Tohno M."/>
        </authorList>
    </citation>
    <scope>NUCLEOTIDE SEQUENCE [LARGE SCALE GENOMIC DNA]</scope>
    <source>
        <strain evidence="5 6">DSM 12857</strain>
    </source>
</reference>
<name>A0ABQ5MBP8_9FIRM</name>
<evidence type="ECO:0000259" key="3">
    <source>
        <dbReference type="Pfam" id="PF13007"/>
    </source>
</evidence>
<evidence type="ECO:0000259" key="1">
    <source>
        <dbReference type="Pfam" id="PF03050"/>
    </source>
</evidence>
<dbReference type="PANTHER" id="PTHR33678:SF1">
    <property type="entry name" value="BLL1576 PROTEIN"/>
    <property type="match status" value="1"/>
</dbReference>
<organism evidence="5 6">
    <name type="scientific">Lacrimispora amygdalina</name>
    <dbReference type="NCBI Taxonomy" id="253257"/>
    <lineage>
        <taxon>Bacteria</taxon>
        <taxon>Bacillati</taxon>
        <taxon>Bacillota</taxon>
        <taxon>Clostridia</taxon>
        <taxon>Lachnospirales</taxon>
        <taxon>Lachnospiraceae</taxon>
        <taxon>Lacrimispora</taxon>
    </lineage>
</organism>
<protein>
    <submittedName>
        <fullName evidence="5">Transposase</fullName>
    </submittedName>
</protein>
<feature type="domain" description="Transposase TnpC homeodomain" evidence="3">
    <location>
        <begin position="62"/>
        <end position="139"/>
    </location>
</feature>
<evidence type="ECO:0000313" key="6">
    <source>
        <dbReference type="Proteomes" id="UP001419084"/>
    </source>
</evidence>
<evidence type="ECO:0000259" key="2">
    <source>
        <dbReference type="Pfam" id="PF13005"/>
    </source>
</evidence>
<dbReference type="Pfam" id="PF03050">
    <property type="entry name" value="DDE_Tnp_IS66"/>
    <property type="match status" value="1"/>
</dbReference>
<dbReference type="InterPro" id="IPR052344">
    <property type="entry name" value="Transposase-related"/>
</dbReference>
<dbReference type="Pfam" id="PF13817">
    <property type="entry name" value="DDE_Tnp_IS66_C"/>
    <property type="match status" value="1"/>
</dbReference>
<dbReference type="InterPro" id="IPR024474">
    <property type="entry name" value="Znf_dom_IS66"/>
</dbReference>
<dbReference type="InterPro" id="IPR004291">
    <property type="entry name" value="Transposase_IS66_central"/>
</dbReference>
<dbReference type="Proteomes" id="UP001419084">
    <property type="component" value="Unassembled WGS sequence"/>
</dbReference>
<proteinExistence type="predicted"/>
<comment type="caution">
    <text evidence="5">The sequence shown here is derived from an EMBL/GenBank/DDBJ whole genome shotgun (WGS) entry which is preliminary data.</text>
</comment>
<feature type="domain" description="Transposase IS66 C-terminal" evidence="4">
    <location>
        <begin position="501"/>
        <end position="540"/>
    </location>
</feature>
<keyword evidence="6" id="KW-1185">Reference proteome</keyword>
<dbReference type="Pfam" id="PF13007">
    <property type="entry name" value="LZ_Tnp_IS66"/>
    <property type="match status" value="1"/>
</dbReference>
<sequence length="553" mass="63142">MEQENLAEFVQLQKETIEYMKQLTESQKIQLEQLSKTNAELTQSNIGLIKTVAELNGTIAGLNETIEYMKRKLFGASSEKSKPHEFPGQLDIFNEAEATSDVAVEEPSLKTAIEGYLREQKKPKSTREEILAGLPIIQIPCGVAEADRQCPYCNTNMELLGKQVVREELRIIPAKIERIQYVQEVLICPQCKADDVPVIIKAETPSPLLKHSLASPSTVAYVMYQKYVNALPLYRQEADWKQMGVKLPRATLANWIIKCGMEYLKPIYDRLHGHLLKREVIHADETPCQVLKEDGKEATSKSYMWLYGTGNDGLPPIRMYEYQPSRGGYHAEKFLDGFSGYLTCDGFSGYNKLKNVIRCGCLAHMRRYWFDALPSKKSINPKVPAEIGYNFCNRLFELEKEYVDLEPDTRKERRLETEAPVWKAYWAWLETVHATGGTRLAKAVTYAWNQKPYMENYLLDGRCSVSNNIAENIARPYAVGRKNFLFHDTVKGAEASSIIYSLVETAKLNNLNIYAYLETVLLYMPDYKNEPDGIEELMPWSEKIKQGCAMVQK</sequence>
<gene>
    <name evidence="5" type="ORF">LAD12857_41580</name>
</gene>
<evidence type="ECO:0000313" key="5">
    <source>
        <dbReference type="EMBL" id="GLB32235.1"/>
    </source>
</evidence>